<comment type="caution">
    <text evidence="2">The sequence shown here is derived from an EMBL/GenBank/DDBJ whole genome shotgun (WGS) entry which is preliminary data.</text>
</comment>
<keyword evidence="3" id="KW-1185">Reference proteome</keyword>
<evidence type="ECO:0000313" key="2">
    <source>
        <dbReference type="EMBL" id="MBO0449960.1"/>
    </source>
</evidence>
<keyword evidence="1" id="KW-1133">Transmembrane helix</keyword>
<dbReference type="RefSeq" id="WP_206904041.1">
    <property type="nucleotide sequence ID" value="NZ_JAFLVT010000015.1"/>
</dbReference>
<dbReference type="InterPro" id="IPR021215">
    <property type="entry name" value="DUF2752"/>
</dbReference>
<accession>A0ABS3H922</accession>
<proteinExistence type="predicted"/>
<feature type="transmembrane region" description="Helical" evidence="1">
    <location>
        <begin position="71"/>
        <end position="92"/>
    </location>
</feature>
<dbReference type="EMBL" id="JAFLVT010000015">
    <property type="protein sequence ID" value="MBO0449960.1"/>
    <property type="molecule type" value="Genomic_DNA"/>
</dbReference>
<keyword evidence="1" id="KW-0472">Membrane</keyword>
<keyword evidence="1" id="KW-0812">Transmembrane</keyword>
<protein>
    <submittedName>
        <fullName evidence="2">DUF2752 domain-containing protein</fullName>
    </submittedName>
</protein>
<evidence type="ECO:0000313" key="3">
    <source>
        <dbReference type="Proteomes" id="UP000664256"/>
    </source>
</evidence>
<evidence type="ECO:0000256" key="1">
    <source>
        <dbReference type="SAM" id="Phobius"/>
    </source>
</evidence>
<organism evidence="2 3">
    <name type="scientific">Candidatus Enterococcus myersii</name>
    <dbReference type="NCBI Taxonomy" id="2815322"/>
    <lineage>
        <taxon>Bacteria</taxon>
        <taxon>Bacillati</taxon>
        <taxon>Bacillota</taxon>
        <taxon>Bacilli</taxon>
        <taxon>Lactobacillales</taxon>
        <taxon>Enterococcaceae</taxon>
        <taxon>Enterococcus</taxon>
    </lineage>
</organism>
<name>A0ABS3H922_9ENTE</name>
<dbReference type="Pfam" id="PF10825">
    <property type="entry name" value="DUF2752"/>
    <property type="match status" value="1"/>
</dbReference>
<dbReference type="Proteomes" id="UP000664256">
    <property type="component" value="Unassembled WGS sequence"/>
</dbReference>
<reference evidence="2 3" key="1">
    <citation type="submission" date="2021-03" db="EMBL/GenBank/DDBJ databases">
        <title>Enterococcal diversity collection.</title>
        <authorList>
            <person name="Gilmore M.S."/>
            <person name="Schwartzman J."/>
            <person name="Van Tyne D."/>
            <person name="Martin M."/>
            <person name="Earl A.M."/>
            <person name="Manson A.L."/>
            <person name="Straub T."/>
            <person name="Salamzade R."/>
            <person name="Saavedra J."/>
            <person name="Lebreton F."/>
            <person name="Prichula J."/>
            <person name="Schaufler K."/>
            <person name="Gaca A."/>
            <person name="Sgardioli B."/>
            <person name="Wagenaar J."/>
            <person name="Strong T."/>
        </authorList>
    </citation>
    <scope>NUCLEOTIDE SEQUENCE [LARGE SCALE GENOMIC DNA]</scope>
    <source>
        <strain evidence="2 3">MJM12</strain>
    </source>
</reference>
<sequence>MVGLLECPLRAITGMPCPMCGMTRSFIHLAHGDISGAFSYHPLFWVIILLVLLYFISLKKACAQQVLKNKYWWLSIAGLFICVYFIRMMTLFPDKAPLDFNFNAFLPKLWQIFTT</sequence>
<feature type="transmembrane region" description="Helical" evidence="1">
    <location>
        <begin position="42"/>
        <end position="59"/>
    </location>
</feature>
<gene>
    <name evidence="2" type="ORF">JZO76_10550</name>
</gene>